<dbReference type="InterPro" id="IPR028978">
    <property type="entry name" value="Chorismate_lyase_/UTRA_dom_sf"/>
</dbReference>
<dbReference type="PRINTS" id="PR00035">
    <property type="entry name" value="HTHGNTR"/>
</dbReference>
<evidence type="ECO:0000313" key="6">
    <source>
        <dbReference type="Proteomes" id="UP000318080"/>
    </source>
</evidence>
<organism evidence="5 6">
    <name type="scientific">Corynebacterium phoceense</name>
    <dbReference type="NCBI Taxonomy" id="1686286"/>
    <lineage>
        <taxon>Bacteria</taxon>
        <taxon>Bacillati</taxon>
        <taxon>Actinomycetota</taxon>
        <taxon>Actinomycetes</taxon>
        <taxon>Mycobacteriales</taxon>
        <taxon>Corynebacteriaceae</taxon>
        <taxon>Corynebacterium</taxon>
    </lineage>
</organism>
<dbReference type="Gene3D" id="3.40.1410.10">
    <property type="entry name" value="Chorismate lyase-like"/>
    <property type="match status" value="1"/>
</dbReference>
<dbReference type="InterPro" id="IPR011663">
    <property type="entry name" value="UTRA"/>
</dbReference>
<dbReference type="STRING" id="1686286.GCA_900092335_02471"/>
<proteinExistence type="predicted"/>
<evidence type="ECO:0000256" key="1">
    <source>
        <dbReference type="ARBA" id="ARBA00023015"/>
    </source>
</evidence>
<dbReference type="GO" id="GO:0003677">
    <property type="term" value="F:DNA binding"/>
    <property type="evidence" value="ECO:0007669"/>
    <property type="project" value="UniProtKB-KW"/>
</dbReference>
<evidence type="ECO:0000313" key="5">
    <source>
        <dbReference type="EMBL" id="TQE43478.1"/>
    </source>
</evidence>
<dbReference type="GO" id="GO:0003700">
    <property type="term" value="F:DNA-binding transcription factor activity"/>
    <property type="evidence" value="ECO:0007669"/>
    <property type="project" value="InterPro"/>
</dbReference>
<dbReference type="SMART" id="SM00866">
    <property type="entry name" value="UTRA"/>
    <property type="match status" value="1"/>
</dbReference>
<dbReference type="EMBL" id="VHIR01000008">
    <property type="protein sequence ID" value="TQE43478.1"/>
    <property type="molecule type" value="Genomic_DNA"/>
</dbReference>
<dbReference type="PANTHER" id="PTHR44846:SF17">
    <property type="entry name" value="GNTR-FAMILY TRANSCRIPTIONAL REGULATOR"/>
    <property type="match status" value="1"/>
</dbReference>
<dbReference type="SUPFAM" id="SSF64288">
    <property type="entry name" value="Chorismate lyase-like"/>
    <property type="match status" value="1"/>
</dbReference>
<feature type="domain" description="HTH gntR-type" evidence="4">
    <location>
        <begin position="7"/>
        <end position="75"/>
    </location>
</feature>
<evidence type="ECO:0000259" key="4">
    <source>
        <dbReference type="PROSITE" id="PS50949"/>
    </source>
</evidence>
<dbReference type="RefSeq" id="WP_066492442.1">
    <property type="nucleotide sequence ID" value="NZ_JADPQA010000006.1"/>
</dbReference>
<dbReference type="Pfam" id="PF07702">
    <property type="entry name" value="UTRA"/>
    <property type="match status" value="1"/>
</dbReference>
<keyword evidence="6" id="KW-1185">Reference proteome</keyword>
<sequence>MPGRREPQQYQKIASFLRGEISSGRLGVGDVLPSEAELCEQFQTSRGPVRQAMAELRSEGTISSGRGRRSVVLGNFSSESFEASYSAAQRYKEAGFTLEQKIHWLARRPAPREVAEALGVKEGDPIVYIHRTRQRAGQTRLIQEEYFPLEVGRHILDFDESEPSLHAVLARAGVEVDNLSRQLRARPATPEEAETLGIEEGFPVFEVTNRLHNHNGDPIEYGVYVFPADRMQMQMNAIRGAGSPLRFTLQSPTE</sequence>
<dbReference type="InterPro" id="IPR036390">
    <property type="entry name" value="WH_DNA-bd_sf"/>
</dbReference>
<comment type="caution">
    <text evidence="5">The sequence shown here is derived from an EMBL/GenBank/DDBJ whole genome shotgun (WGS) entry which is preliminary data.</text>
</comment>
<dbReference type="InterPro" id="IPR000524">
    <property type="entry name" value="Tscrpt_reg_HTH_GntR"/>
</dbReference>
<dbReference type="InterPro" id="IPR050679">
    <property type="entry name" value="Bact_HTH_transcr_reg"/>
</dbReference>
<dbReference type="Pfam" id="PF00392">
    <property type="entry name" value="GntR"/>
    <property type="match status" value="1"/>
</dbReference>
<evidence type="ECO:0000256" key="2">
    <source>
        <dbReference type="ARBA" id="ARBA00023125"/>
    </source>
</evidence>
<dbReference type="Gene3D" id="1.10.10.10">
    <property type="entry name" value="Winged helix-like DNA-binding domain superfamily/Winged helix DNA-binding domain"/>
    <property type="match status" value="1"/>
</dbReference>
<dbReference type="PROSITE" id="PS50949">
    <property type="entry name" value="HTH_GNTR"/>
    <property type="match status" value="1"/>
</dbReference>
<dbReference type="Proteomes" id="UP000318080">
    <property type="component" value="Unassembled WGS sequence"/>
</dbReference>
<dbReference type="SMART" id="SM00345">
    <property type="entry name" value="HTH_GNTR"/>
    <property type="match status" value="1"/>
</dbReference>
<evidence type="ECO:0000256" key="3">
    <source>
        <dbReference type="ARBA" id="ARBA00023163"/>
    </source>
</evidence>
<gene>
    <name evidence="5" type="ORF">EJK80_06835</name>
</gene>
<dbReference type="InterPro" id="IPR036388">
    <property type="entry name" value="WH-like_DNA-bd_sf"/>
</dbReference>
<dbReference type="CDD" id="cd07377">
    <property type="entry name" value="WHTH_GntR"/>
    <property type="match status" value="1"/>
</dbReference>
<keyword evidence="1" id="KW-0805">Transcription regulation</keyword>
<dbReference type="AlphaFoldDB" id="A0A540R705"/>
<dbReference type="SUPFAM" id="SSF46785">
    <property type="entry name" value="Winged helix' DNA-binding domain"/>
    <property type="match status" value="1"/>
</dbReference>
<keyword evidence="3" id="KW-0804">Transcription</keyword>
<keyword evidence="2" id="KW-0238">DNA-binding</keyword>
<dbReference type="PANTHER" id="PTHR44846">
    <property type="entry name" value="MANNOSYL-D-GLYCERATE TRANSPORT/METABOLISM SYSTEM REPRESSOR MNGR-RELATED"/>
    <property type="match status" value="1"/>
</dbReference>
<dbReference type="GO" id="GO:0045892">
    <property type="term" value="P:negative regulation of DNA-templated transcription"/>
    <property type="evidence" value="ECO:0007669"/>
    <property type="project" value="TreeGrafter"/>
</dbReference>
<name>A0A540R705_9CORY</name>
<reference evidence="5 6" key="1">
    <citation type="submission" date="2019-06" db="EMBL/GenBank/DDBJ databases">
        <title>Draft genome of C. phoceense Strain 272.</title>
        <authorList>
            <person name="Pacheco L.G.C."/>
            <person name="Barberis C.M."/>
            <person name="Almuzara M.N."/>
            <person name="Traglia G.M."/>
            <person name="Santos C.S."/>
            <person name="Rocha D.J.P.G."/>
            <person name="Aguiar E.R.G.R."/>
            <person name="Vay C.A."/>
        </authorList>
    </citation>
    <scope>NUCLEOTIDE SEQUENCE [LARGE SCALE GENOMIC DNA]</scope>
    <source>
        <strain evidence="5 6">272</strain>
    </source>
</reference>
<accession>A0A540R705</accession>
<protein>
    <submittedName>
        <fullName evidence="5">GntR family transcriptional regulator</fullName>
    </submittedName>
</protein>
<dbReference type="GeneID" id="79853606"/>